<evidence type="ECO:0000256" key="1">
    <source>
        <dbReference type="SAM" id="Phobius"/>
    </source>
</evidence>
<dbReference type="Proteomes" id="UP000488299">
    <property type="component" value="Unassembled WGS sequence"/>
</dbReference>
<keyword evidence="1" id="KW-0812">Transmembrane</keyword>
<feature type="transmembrane region" description="Helical" evidence="1">
    <location>
        <begin position="21"/>
        <end position="39"/>
    </location>
</feature>
<keyword evidence="3" id="KW-1185">Reference proteome</keyword>
<protein>
    <submittedName>
        <fullName evidence="2">Uncharacterized protein</fullName>
    </submittedName>
</protein>
<organism evidence="2 3">
    <name type="scientific">Rudanella paleaurantiibacter</name>
    <dbReference type="NCBI Taxonomy" id="2614655"/>
    <lineage>
        <taxon>Bacteria</taxon>
        <taxon>Pseudomonadati</taxon>
        <taxon>Bacteroidota</taxon>
        <taxon>Cytophagia</taxon>
        <taxon>Cytophagales</taxon>
        <taxon>Cytophagaceae</taxon>
        <taxon>Rudanella</taxon>
    </lineage>
</organism>
<gene>
    <name evidence="2" type="ORF">F5984_19000</name>
</gene>
<accession>A0A7J5TUM6</accession>
<evidence type="ECO:0000313" key="3">
    <source>
        <dbReference type="Proteomes" id="UP000488299"/>
    </source>
</evidence>
<sequence length="70" mass="7933">MNSKEERIARRHRLRDERMKATPGYKVFSVMFTIGYPFVAVFTTVFSGILAFFSAISRGVAWIVSGGKSR</sequence>
<evidence type="ECO:0000313" key="2">
    <source>
        <dbReference type="EMBL" id="KAB7727859.1"/>
    </source>
</evidence>
<comment type="caution">
    <text evidence="2">The sequence shown here is derived from an EMBL/GenBank/DDBJ whole genome shotgun (WGS) entry which is preliminary data.</text>
</comment>
<name>A0A7J5TUM6_9BACT</name>
<keyword evidence="1" id="KW-0472">Membrane</keyword>
<reference evidence="2 3" key="1">
    <citation type="submission" date="2019-10" db="EMBL/GenBank/DDBJ databases">
        <title>Rudanella paleaurantiibacter sp. nov., isolated from sludge.</title>
        <authorList>
            <person name="Xu S.Q."/>
        </authorList>
    </citation>
    <scope>NUCLEOTIDE SEQUENCE [LARGE SCALE GENOMIC DNA]</scope>
    <source>
        <strain evidence="2 3">HX-22-17</strain>
    </source>
</reference>
<dbReference type="EMBL" id="WELI01000009">
    <property type="protein sequence ID" value="KAB7727859.1"/>
    <property type="molecule type" value="Genomic_DNA"/>
</dbReference>
<dbReference type="RefSeq" id="WP_152125812.1">
    <property type="nucleotide sequence ID" value="NZ_WELI01000009.1"/>
</dbReference>
<proteinExistence type="predicted"/>
<dbReference type="AlphaFoldDB" id="A0A7J5TUM6"/>
<keyword evidence="1" id="KW-1133">Transmembrane helix</keyword>